<comment type="caution">
    <text evidence="4">The sequence shown here is derived from an EMBL/GenBank/DDBJ whole genome shotgun (WGS) entry which is preliminary data.</text>
</comment>
<keyword evidence="5" id="KW-1185">Reference proteome</keyword>
<feature type="signal peptide" evidence="2">
    <location>
        <begin position="1"/>
        <end position="24"/>
    </location>
</feature>
<dbReference type="OrthoDB" id="9783990at2"/>
<dbReference type="PANTHER" id="PTHR34606">
    <property type="entry name" value="BON DOMAIN-CONTAINING PROTEIN"/>
    <property type="match status" value="1"/>
</dbReference>
<accession>A0A066UAW4</accession>
<feature type="domain" description="BON" evidence="3">
    <location>
        <begin position="46"/>
        <end position="116"/>
    </location>
</feature>
<protein>
    <submittedName>
        <fullName evidence="4">Putative phospholipid binding protein</fullName>
    </submittedName>
</protein>
<dbReference type="RefSeq" id="WP_046699591.1">
    <property type="nucleotide sequence ID" value="NZ_AOMT01000031.1"/>
</dbReference>
<evidence type="ECO:0000313" key="4">
    <source>
        <dbReference type="EMBL" id="KDN24566.1"/>
    </source>
</evidence>
<dbReference type="InterPro" id="IPR051686">
    <property type="entry name" value="Lipoprotein_DolP"/>
</dbReference>
<dbReference type="PROSITE" id="PS51257">
    <property type="entry name" value="PROKAR_LIPOPROTEIN"/>
    <property type="match status" value="1"/>
</dbReference>
<evidence type="ECO:0000313" key="5">
    <source>
        <dbReference type="Proteomes" id="UP000035860"/>
    </source>
</evidence>
<feature type="chain" id="PRO_5001627036" evidence="2">
    <location>
        <begin position="25"/>
        <end position="272"/>
    </location>
</feature>
<evidence type="ECO:0000256" key="2">
    <source>
        <dbReference type="SAM" id="SignalP"/>
    </source>
</evidence>
<feature type="compositionally biased region" description="Polar residues" evidence="1">
    <location>
        <begin position="260"/>
        <end position="272"/>
    </location>
</feature>
<dbReference type="PANTHER" id="PTHR34606:SF15">
    <property type="entry name" value="BON DOMAIN-CONTAINING PROTEIN"/>
    <property type="match status" value="1"/>
</dbReference>
<evidence type="ECO:0000256" key="1">
    <source>
        <dbReference type="SAM" id="MobiDB-lite"/>
    </source>
</evidence>
<dbReference type="eggNOG" id="COG2823">
    <property type="taxonomic scope" value="Bacteria"/>
</dbReference>
<reference evidence="4 5" key="1">
    <citation type="journal article" date="2014" name="Genome Announc.">
        <title>Draft Genome Sequence of Moraxella bovoculi Strain 237T (ATCC BAA-1259T) Isolated from a Calf with Infectious Bovine Keratoconjunctivitis.</title>
        <authorList>
            <person name="Calcutt M.J."/>
            <person name="Foecking M.F."/>
            <person name="Martin N.T."/>
            <person name="Mhlanga-Mutangadura T."/>
            <person name="Reilly T.J."/>
        </authorList>
    </citation>
    <scope>NUCLEOTIDE SEQUENCE [LARGE SCALE GENOMIC DNA]</scope>
    <source>
        <strain evidence="4 5">237</strain>
    </source>
</reference>
<dbReference type="InterPro" id="IPR007055">
    <property type="entry name" value="BON_dom"/>
</dbReference>
<dbReference type="PROSITE" id="PS50914">
    <property type="entry name" value="BON"/>
    <property type="match status" value="1"/>
</dbReference>
<dbReference type="GeneID" id="301974684"/>
<sequence>MKKLSLVALVAAAMVLSACSTLDASNDANHNFGAYEMGRSIPERISDESIELTARKNLTRIDGVNENSVRIAIDSFRREVLVTGEVPNQAIKTNIESMLKSMKDVTVVYNYLTVADTPKSQSHTVHEGYLKSKINARLITNTAIKSSQYKIVVRDRTAYVLGYMTPEQQSYVLDAIQNTSGMASAVTLTTLVNGDTSMINTADSANDATTDTEGVIYGGVVTTEAPNDPYALQEIYTPDANVNAPNNTSPVYKPRGSGTSGYVQLYQGTNSP</sequence>
<dbReference type="EMBL" id="AOMT01000031">
    <property type="protein sequence ID" value="KDN24566.1"/>
    <property type="molecule type" value="Genomic_DNA"/>
</dbReference>
<dbReference type="Proteomes" id="UP000035860">
    <property type="component" value="Unassembled WGS sequence"/>
</dbReference>
<proteinExistence type="predicted"/>
<dbReference type="AlphaFoldDB" id="A0A066UAW4"/>
<feature type="region of interest" description="Disordered" evidence="1">
    <location>
        <begin position="240"/>
        <end position="272"/>
    </location>
</feature>
<gene>
    <name evidence="4" type="ORF">MBO_08307</name>
</gene>
<name>A0A066UAW4_9GAMM</name>
<organism evidence="4 5">
    <name type="scientific">Moraxella bovoculi 237</name>
    <dbReference type="NCBI Taxonomy" id="743974"/>
    <lineage>
        <taxon>Bacteria</taxon>
        <taxon>Pseudomonadati</taxon>
        <taxon>Pseudomonadota</taxon>
        <taxon>Gammaproteobacteria</taxon>
        <taxon>Moraxellales</taxon>
        <taxon>Moraxellaceae</taxon>
        <taxon>Moraxella</taxon>
    </lineage>
</organism>
<evidence type="ECO:0000259" key="3">
    <source>
        <dbReference type="PROSITE" id="PS50914"/>
    </source>
</evidence>
<keyword evidence="2" id="KW-0732">Signal</keyword>
<dbReference type="Pfam" id="PF04972">
    <property type="entry name" value="BON"/>
    <property type="match status" value="1"/>
</dbReference>